<protein>
    <submittedName>
        <fullName evidence="1">Uncharacterized protein</fullName>
    </submittedName>
</protein>
<keyword evidence="2" id="KW-1185">Reference proteome</keyword>
<gene>
    <name evidence="1" type="ORF">V8G54_002849</name>
</gene>
<dbReference type="AlphaFoldDB" id="A0AAQ3PBS1"/>
<organism evidence="1 2">
    <name type="scientific">Vigna mungo</name>
    <name type="common">Black gram</name>
    <name type="synonym">Phaseolus mungo</name>
    <dbReference type="NCBI Taxonomy" id="3915"/>
    <lineage>
        <taxon>Eukaryota</taxon>
        <taxon>Viridiplantae</taxon>
        <taxon>Streptophyta</taxon>
        <taxon>Embryophyta</taxon>
        <taxon>Tracheophyta</taxon>
        <taxon>Spermatophyta</taxon>
        <taxon>Magnoliopsida</taxon>
        <taxon>eudicotyledons</taxon>
        <taxon>Gunneridae</taxon>
        <taxon>Pentapetalae</taxon>
        <taxon>rosids</taxon>
        <taxon>fabids</taxon>
        <taxon>Fabales</taxon>
        <taxon>Fabaceae</taxon>
        <taxon>Papilionoideae</taxon>
        <taxon>50 kb inversion clade</taxon>
        <taxon>NPAAA clade</taxon>
        <taxon>indigoferoid/millettioid clade</taxon>
        <taxon>Phaseoleae</taxon>
        <taxon>Vigna</taxon>
    </lineage>
</organism>
<sequence>MILTLGSLQDLAIITSLPFFLLLAPHLSLLLKLYFPPCPQHAITPFSKPFHSKNSTLLFHCIFQLQIGNNDEREIKSHTIFFSMADEGVLHPIHINIGDLSLWQFFPQFPNSFF</sequence>
<reference evidence="1 2" key="1">
    <citation type="journal article" date="2023" name="Life. Sci Alliance">
        <title>Evolutionary insights into 3D genome organization and epigenetic landscape of Vigna mungo.</title>
        <authorList>
            <person name="Junaid A."/>
            <person name="Singh B."/>
            <person name="Bhatia S."/>
        </authorList>
    </citation>
    <scope>NUCLEOTIDE SEQUENCE [LARGE SCALE GENOMIC DNA]</scope>
    <source>
        <strain evidence="1">Urdbean</strain>
    </source>
</reference>
<accession>A0AAQ3PBS1</accession>
<dbReference type="Proteomes" id="UP001374535">
    <property type="component" value="Chromosome 1"/>
</dbReference>
<evidence type="ECO:0000313" key="2">
    <source>
        <dbReference type="Proteomes" id="UP001374535"/>
    </source>
</evidence>
<proteinExistence type="predicted"/>
<evidence type="ECO:0000313" key="1">
    <source>
        <dbReference type="EMBL" id="WVZ24305.1"/>
    </source>
</evidence>
<name>A0AAQ3PBS1_VIGMU</name>
<dbReference type="EMBL" id="CP144700">
    <property type="protein sequence ID" value="WVZ24305.1"/>
    <property type="molecule type" value="Genomic_DNA"/>
</dbReference>